<dbReference type="InterPro" id="IPR036465">
    <property type="entry name" value="vWFA_dom_sf"/>
</dbReference>
<evidence type="ECO:0000313" key="4">
    <source>
        <dbReference type="Proteomes" id="UP000199055"/>
    </source>
</evidence>
<dbReference type="Gene3D" id="1.20.120.1690">
    <property type="match status" value="1"/>
</dbReference>
<feature type="region of interest" description="Disordered" evidence="1">
    <location>
        <begin position="1"/>
        <end position="60"/>
    </location>
</feature>
<dbReference type="InterPro" id="IPR002035">
    <property type="entry name" value="VWF_A"/>
</dbReference>
<dbReference type="STRING" id="403935.SAMN05216481_102219"/>
<evidence type="ECO:0000259" key="2">
    <source>
        <dbReference type="PROSITE" id="PS50234"/>
    </source>
</evidence>
<dbReference type="CDD" id="cd00198">
    <property type="entry name" value="vWFA"/>
    <property type="match status" value="1"/>
</dbReference>
<dbReference type="AlphaFoldDB" id="A0A1H9B6X3"/>
<gene>
    <name evidence="3" type="ORF">SAMN05216481_102219</name>
</gene>
<feature type="domain" description="VWFA" evidence="2">
    <location>
        <begin position="85"/>
        <end position="242"/>
    </location>
</feature>
<evidence type="ECO:0000256" key="1">
    <source>
        <dbReference type="SAM" id="MobiDB-lite"/>
    </source>
</evidence>
<feature type="region of interest" description="Disordered" evidence="1">
    <location>
        <begin position="252"/>
        <end position="283"/>
    </location>
</feature>
<feature type="compositionally biased region" description="Low complexity" evidence="1">
    <location>
        <begin position="264"/>
        <end position="277"/>
    </location>
</feature>
<dbReference type="Gene3D" id="2.60.40.3670">
    <property type="match status" value="1"/>
</dbReference>
<feature type="compositionally biased region" description="Gly residues" evidence="1">
    <location>
        <begin position="50"/>
        <end position="60"/>
    </location>
</feature>
<dbReference type="SMART" id="SM00327">
    <property type="entry name" value="VWA"/>
    <property type="match status" value="1"/>
</dbReference>
<feature type="compositionally biased region" description="Low complexity" evidence="1">
    <location>
        <begin position="508"/>
        <end position="520"/>
    </location>
</feature>
<sequence length="562" mass="59182">MTDTEREPTAGRADGPENGPQTGAAAGPAAPGRPRVDMSVEAAHEQYAPGRGGGAPGGGHEVQVLVRLRAEGLDATVPRRPPERSEVIVIDCSGSMGHPSVRKIAAARRAAAAAIEMLPDGTHFALVEGTDTARVVHPRRDPASPATVAASPASRADGARAARALEAHGGTRISSWLSLTRRLLTARPGAAFRHALLLTDGMDQHGRAEELRRVLDDCAGEFVCDALGIGEGWDAEQLREIADRLHGRVEAVVDDPPDAGLPGAGSPDADGSQADGAGADGEGLGEQLTRLFRELVGASTRRTLAGLTLAVHTGPQASVALFRQVNPTVLDLTGTAVRDGGRTLLPTGAWGDETRWYELRLCVDPGHPSVRGVREARIASLRLETEDAAGVVLPREEQITVRWVAEAPPTDLGAAGRHFRRYTELEEATRAGCAALGRHDVPSAERELGRAVRLAYELNDTAHLARLRALVTVENAAVGLVRVRDAVDPGHLRKLIARSSRTAPPPRAGGAAPSPPGTSRDVPGGEGGGHSEKPPVCCRRCAEWVRPDRFCESCGHPLGEER</sequence>
<keyword evidence="4" id="KW-1185">Reference proteome</keyword>
<dbReference type="PROSITE" id="PS50234">
    <property type="entry name" value="VWFA"/>
    <property type="match status" value="1"/>
</dbReference>
<dbReference type="Gene3D" id="3.40.50.410">
    <property type="entry name" value="von Willebrand factor, type A domain"/>
    <property type="match status" value="1"/>
</dbReference>
<dbReference type="SUPFAM" id="SSF53300">
    <property type="entry name" value="vWA-like"/>
    <property type="match status" value="1"/>
</dbReference>
<dbReference type="Proteomes" id="UP000199055">
    <property type="component" value="Unassembled WGS sequence"/>
</dbReference>
<feature type="compositionally biased region" description="Basic and acidic residues" evidence="1">
    <location>
        <begin position="34"/>
        <end position="44"/>
    </location>
</feature>
<feature type="compositionally biased region" description="Low complexity" evidence="1">
    <location>
        <begin position="23"/>
        <end position="33"/>
    </location>
</feature>
<proteinExistence type="predicted"/>
<accession>A0A1H9B6X3</accession>
<dbReference type="EMBL" id="FOET01000002">
    <property type="protein sequence ID" value="SEP84694.1"/>
    <property type="molecule type" value="Genomic_DNA"/>
</dbReference>
<protein>
    <submittedName>
        <fullName evidence="3">Ca-activated chloride channel family protein</fullName>
    </submittedName>
</protein>
<dbReference type="RefSeq" id="WP_093656180.1">
    <property type="nucleotide sequence ID" value="NZ_FOET01000002.1"/>
</dbReference>
<name>A0A1H9B6X3_9ACTN</name>
<dbReference type="Pfam" id="PF13768">
    <property type="entry name" value="VWA_3"/>
    <property type="match status" value="1"/>
</dbReference>
<reference evidence="3 4" key="1">
    <citation type="submission" date="2016-10" db="EMBL/GenBank/DDBJ databases">
        <authorList>
            <person name="de Groot N.N."/>
        </authorList>
    </citation>
    <scope>NUCLEOTIDE SEQUENCE [LARGE SCALE GENOMIC DNA]</scope>
    <source>
        <strain evidence="3 4">CGMCC 4.3519</strain>
    </source>
</reference>
<organism evidence="3 4">
    <name type="scientific">Streptomyces radiopugnans</name>
    <dbReference type="NCBI Taxonomy" id="403935"/>
    <lineage>
        <taxon>Bacteria</taxon>
        <taxon>Bacillati</taxon>
        <taxon>Actinomycetota</taxon>
        <taxon>Actinomycetes</taxon>
        <taxon>Kitasatosporales</taxon>
        <taxon>Streptomycetaceae</taxon>
        <taxon>Streptomyces</taxon>
    </lineage>
</organism>
<evidence type="ECO:0000313" key="3">
    <source>
        <dbReference type="EMBL" id="SEP84694.1"/>
    </source>
</evidence>
<feature type="region of interest" description="Disordered" evidence="1">
    <location>
        <begin position="496"/>
        <end position="535"/>
    </location>
</feature>